<proteinExistence type="predicted"/>
<dbReference type="OrthoDB" id="1110034at2759"/>
<dbReference type="PANTHER" id="PTHR31900">
    <property type="entry name" value="F-BOX/RNI SUPERFAMILY PROTEIN-RELATED"/>
    <property type="match status" value="1"/>
</dbReference>
<protein>
    <submittedName>
        <fullName evidence="2">FBD-associated F-box protein At5g38590</fullName>
    </submittedName>
</protein>
<dbReference type="SUPFAM" id="SSF52047">
    <property type="entry name" value="RNI-like"/>
    <property type="match status" value="1"/>
</dbReference>
<dbReference type="KEGG" id="rsz:108845865"/>
<dbReference type="AlphaFoldDB" id="A0A6J0MQY8"/>
<dbReference type="InterPro" id="IPR006566">
    <property type="entry name" value="FBD"/>
</dbReference>
<organism evidence="1 2">
    <name type="scientific">Raphanus sativus</name>
    <name type="common">Radish</name>
    <name type="synonym">Raphanus raphanistrum var. sativus</name>
    <dbReference type="NCBI Taxonomy" id="3726"/>
    <lineage>
        <taxon>Eukaryota</taxon>
        <taxon>Viridiplantae</taxon>
        <taxon>Streptophyta</taxon>
        <taxon>Embryophyta</taxon>
        <taxon>Tracheophyta</taxon>
        <taxon>Spermatophyta</taxon>
        <taxon>Magnoliopsida</taxon>
        <taxon>eudicotyledons</taxon>
        <taxon>Gunneridae</taxon>
        <taxon>Pentapetalae</taxon>
        <taxon>rosids</taxon>
        <taxon>malvids</taxon>
        <taxon>Brassicales</taxon>
        <taxon>Brassicaceae</taxon>
        <taxon>Brassiceae</taxon>
        <taxon>Raphanus</taxon>
    </lineage>
</organism>
<evidence type="ECO:0000313" key="2">
    <source>
        <dbReference type="RefSeq" id="XP_018474559.1"/>
    </source>
</evidence>
<dbReference type="InterPro" id="IPR032675">
    <property type="entry name" value="LRR_dom_sf"/>
</dbReference>
<name>A0A6J0MQY8_RAPSA</name>
<dbReference type="PANTHER" id="PTHR31900:SF28">
    <property type="entry name" value="FBD DOMAIN-CONTAINING PROTEIN"/>
    <property type="match status" value="1"/>
</dbReference>
<accession>A0A6J0MQY8</accession>
<sequence>MALIDVPSLKTLDLQYLTYQHDDSLQGLLDICPVLEDLSVNFCEEQHNIPSLKYFKLVDWNYWRHDDIEIKDMPKLEESICECCILCSQECHWIHHICQASYYMLRDPKKWSVFDLVYSGGFVFNQLKHLKQCVCKKNSSHLLDQLLKDSPNLRVLDISHMERHGYDGLNEMVCWNQPSPVPECLLSSLQILNWSRYFGRPQDRDIAVYILKHARRLNKAKIIADTMEHNVQNLEMITELAFSSRASSRCELVFVKQGKEDLMW</sequence>
<keyword evidence="1" id="KW-1185">Reference proteome</keyword>
<dbReference type="Pfam" id="PF24758">
    <property type="entry name" value="LRR_At5g56370"/>
    <property type="match status" value="1"/>
</dbReference>
<evidence type="ECO:0000313" key="1">
    <source>
        <dbReference type="Proteomes" id="UP000504610"/>
    </source>
</evidence>
<dbReference type="SMART" id="SM00579">
    <property type="entry name" value="FBD"/>
    <property type="match status" value="1"/>
</dbReference>
<reference evidence="2" key="2">
    <citation type="submission" date="2025-08" db="UniProtKB">
        <authorList>
            <consortium name="RefSeq"/>
        </authorList>
    </citation>
    <scope>IDENTIFICATION</scope>
    <source>
        <tissue evidence="2">Leaf</tissue>
    </source>
</reference>
<dbReference type="InterPro" id="IPR050232">
    <property type="entry name" value="FBL13/AtMIF1-like"/>
</dbReference>
<gene>
    <name evidence="2" type="primary">LOC108845865</name>
</gene>
<dbReference type="Pfam" id="PF08387">
    <property type="entry name" value="FBD"/>
    <property type="match status" value="1"/>
</dbReference>
<dbReference type="GeneID" id="108845865"/>
<reference evidence="1" key="1">
    <citation type="journal article" date="2019" name="Database">
        <title>The radish genome database (RadishGD): an integrated information resource for radish genomics.</title>
        <authorList>
            <person name="Yu H.J."/>
            <person name="Baek S."/>
            <person name="Lee Y.J."/>
            <person name="Cho A."/>
            <person name="Mun J.H."/>
        </authorList>
    </citation>
    <scope>NUCLEOTIDE SEQUENCE [LARGE SCALE GENOMIC DNA]</scope>
    <source>
        <strain evidence="1">cv. WK10039</strain>
    </source>
</reference>
<dbReference type="InterPro" id="IPR055411">
    <property type="entry name" value="LRR_FXL15/At3g58940/PEG3-like"/>
</dbReference>
<dbReference type="Gene3D" id="3.80.10.10">
    <property type="entry name" value="Ribonuclease Inhibitor"/>
    <property type="match status" value="1"/>
</dbReference>
<dbReference type="Proteomes" id="UP000504610">
    <property type="component" value="Chromosome 3"/>
</dbReference>
<dbReference type="RefSeq" id="XP_018474559.1">
    <property type="nucleotide sequence ID" value="XM_018619057.2"/>
</dbReference>